<accession>A0A2H4VSU8</accession>
<dbReference type="Proteomes" id="UP000232631">
    <property type="component" value="Chromosome"/>
</dbReference>
<dbReference type="AlphaFoldDB" id="A0A2H4VSU8"/>
<sequence>MLLCFQFVAFVNQAEEFYQGIYSDDKDLHIFKLRNDGSNDHCQLDNRSRGTQVMFDWLDNIFDYNDDFVRGII</sequence>
<keyword evidence="2" id="KW-1185">Reference proteome</keyword>
<dbReference type="KEGG" id="msub:BK009_11020"/>
<gene>
    <name evidence="1" type="ORF">BK009_11020</name>
</gene>
<reference evidence="1 2" key="1">
    <citation type="submission" date="2016-10" db="EMBL/GenBank/DDBJ databases">
        <title>Comparative genomics between deep and shallow subseafloor isolates.</title>
        <authorList>
            <person name="Ishii S."/>
            <person name="Miller J.R."/>
            <person name="Sutton G."/>
            <person name="Suzuki S."/>
            <person name="Methe B."/>
            <person name="Inagaki F."/>
            <person name="Imachi H."/>
        </authorList>
    </citation>
    <scope>NUCLEOTIDE SEQUENCE [LARGE SCALE GENOMIC DNA]</scope>
    <source>
        <strain evidence="1 2">A8p</strain>
    </source>
</reference>
<name>A0A2H4VSU8_9EURY</name>
<dbReference type="InterPro" id="IPR029058">
    <property type="entry name" value="AB_hydrolase_fold"/>
</dbReference>
<evidence type="ECO:0000313" key="1">
    <source>
        <dbReference type="EMBL" id="AUB61156.1"/>
    </source>
</evidence>
<protein>
    <submittedName>
        <fullName evidence="1">Uncharacterized protein</fullName>
    </submittedName>
</protein>
<dbReference type="EMBL" id="CP017768">
    <property type="protein sequence ID" value="AUB61156.1"/>
    <property type="molecule type" value="Genomic_DNA"/>
</dbReference>
<evidence type="ECO:0000313" key="2">
    <source>
        <dbReference type="Proteomes" id="UP000232631"/>
    </source>
</evidence>
<proteinExistence type="predicted"/>
<organism evidence="1 2">
    <name type="scientific">Methanobacterium subterraneum</name>
    <dbReference type="NCBI Taxonomy" id="59277"/>
    <lineage>
        <taxon>Archaea</taxon>
        <taxon>Methanobacteriati</taxon>
        <taxon>Methanobacteriota</taxon>
        <taxon>Methanomada group</taxon>
        <taxon>Methanobacteria</taxon>
        <taxon>Methanobacteriales</taxon>
        <taxon>Methanobacteriaceae</taxon>
        <taxon>Methanobacterium</taxon>
    </lineage>
</organism>
<dbReference type="Gene3D" id="3.40.50.1820">
    <property type="entry name" value="alpha/beta hydrolase"/>
    <property type="match status" value="1"/>
</dbReference>